<reference evidence="3 4" key="1">
    <citation type="submission" date="2016-10" db="EMBL/GenBank/DDBJ databases">
        <authorList>
            <person name="de Groot N.N."/>
        </authorList>
    </citation>
    <scope>NUCLEOTIDE SEQUENCE [LARGE SCALE GENOMIC DNA]</scope>
    <source>
        <strain evidence="4">P4-7,KCTC 19426,CECT 7604</strain>
    </source>
</reference>
<evidence type="ECO:0000256" key="1">
    <source>
        <dbReference type="SAM" id="MobiDB-lite"/>
    </source>
</evidence>
<feature type="transmembrane region" description="Helical" evidence="2">
    <location>
        <begin position="66"/>
        <end position="86"/>
    </location>
</feature>
<feature type="transmembrane region" description="Helical" evidence="2">
    <location>
        <begin position="207"/>
        <end position="229"/>
    </location>
</feature>
<dbReference type="AlphaFoldDB" id="A0A1H0RQ85"/>
<accession>A0A1H0RQ85</accession>
<name>A0A1H0RQ85_9ACTN</name>
<evidence type="ECO:0000256" key="2">
    <source>
        <dbReference type="SAM" id="Phobius"/>
    </source>
</evidence>
<feature type="transmembrane region" description="Helical" evidence="2">
    <location>
        <begin position="161"/>
        <end position="187"/>
    </location>
</feature>
<dbReference type="Pfam" id="PF12730">
    <property type="entry name" value="ABC2_membrane_4"/>
    <property type="match status" value="1"/>
</dbReference>
<feature type="transmembrane region" description="Helical" evidence="2">
    <location>
        <begin position="288"/>
        <end position="308"/>
    </location>
</feature>
<feature type="transmembrane region" description="Helical" evidence="2">
    <location>
        <begin position="106"/>
        <end position="130"/>
    </location>
</feature>
<dbReference type="PANTHER" id="PTHR37305">
    <property type="entry name" value="INTEGRAL MEMBRANE PROTEIN-RELATED"/>
    <property type="match status" value="1"/>
</dbReference>
<keyword evidence="2" id="KW-0472">Membrane</keyword>
<dbReference type="PANTHER" id="PTHR37305:SF1">
    <property type="entry name" value="MEMBRANE PROTEIN"/>
    <property type="match status" value="1"/>
</dbReference>
<sequence>MTNDQARPGAAHRHDHSGDVAASTMASMGPPLPATASGVPAGYRAGHTLTVRVELMRQLRRRRTQLSLGFMVILPLILLVAFSFGSSNSNRSSTSTSFVDLAKSGAGNFALVALFFSASFLLIVVISLFFGDTIASEASWSSLRYLLAMPVPRVRLLRQKILVAGFLSVSALVILPTTAYVVGLIAYGSGPLSTPIGDQFDTGTGLLRLLVVVGYLAVQLTWVAGLAFLLSVVTDAPLGAVGGAVLLSILSQILDQITALGGIRNWLPTHYSLAWTGAVVDPIRWDDMIRGAFAGLAYALVFVLIATLRFRRKDITS</sequence>
<keyword evidence="2" id="KW-0812">Transmembrane</keyword>
<feature type="region of interest" description="Disordered" evidence="1">
    <location>
        <begin position="1"/>
        <end position="24"/>
    </location>
</feature>
<dbReference type="Proteomes" id="UP000198741">
    <property type="component" value="Chromosome I"/>
</dbReference>
<dbReference type="STRING" id="1090615.SAMN04515671_3700"/>
<organism evidence="3 4">
    <name type="scientific">Nakamurella panacisegetis</name>
    <dbReference type="NCBI Taxonomy" id="1090615"/>
    <lineage>
        <taxon>Bacteria</taxon>
        <taxon>Bacillati</taxon>
        <taxon>Actinomycetota</taxon>
        <taxon>Actinomycetes</taxon>
        <taxon>Nakamurellales</taxon>
        <taxon>Nakamurellaceae</taxon>
        <taxon>Nakamurella</taxon>
    </lineage>
</organism>
<keyword evidence="2" id="KW-1133">Transmembrane helix</keyword>
<dbReference type="EMBL" id="LT629710">
    <property type="protein sequence ID" value="SDP31672.1"/>
    <property type="molecule type" value="Genomic_DNA"/>
</dbReference>
<gene>
    <name evidence="3" type="ORF">SAMN04515671_3700</name>
</gene>
<protein>
    <submittedName>
        <fullName evidence="3">ABC-2 type transport system permease protein</fullName>
    </submittedName>
</protein>
<feature type="transmembrane region" description="Helical" evidence="2">
    <location>
        <begin position="236"/>
        <end position="254"/>
    </location>
</feature>
<dbReference type="RefSeq" id="WP_197676260.1">
    <property type="nucleotide sequence ID" value="NZ_LT629710.1"/>
</dbReference>
<proteinExistence type="predicted"/>
<evidence type="ECO:0000313" key="3">
    <source>
        <dbReference type="EMBL" id="SDP31672.1"/>
    </source>
</evidence>
<evidence type="ECO:0000313" key="4">
    <source>
        <dbReference type="Proteomes" id="UP000198741"/>
    </source>
</evidence>
<keyword evidence="4" id="KW-1185">Reference proteome</keyword>